<comment type="similarity">
    <text evidence="2 7">Belongs to the glycosyl hydrolase 37 family.</text>
</comment>
<dbReference type="EMBL" id="JASPKY010000780">
    <property type="protein sequence ID" value="KAK9685375.1"/>
    <property type="molecule type" value="Genomic_DNA"/>
</dbReference>
<comment type="caution">
    <text evidence="8">The sequence shown here is derived from an EMBL/GenBank/DDBJ whole genome shotgun (WGS) entry which is preliminary data.</text>
</comment>
<dbReference type="PANTHER" id="PTHR23403:SF1">
    <property type="entry name" value="TREHALASE"/>
    <property type="match status" value="1"/>
</dbReference>
<keyword evidence="5 7" id="KW-0378">Hydrolase</keyword>
<dbReference type="SUPFAM" id="SSF48208">
    <property type="entry name" value="Six-hairpin glycosidases"/>
    <property type="match status" value="1"/>
</dbReference>
<comment type="catalytic activity">
    <reaction evidence="1 7">
        <text>alpha,alpha-trehalose + H2O = alpha-D-glucose + beta-D-glucose</text>
        <dbReference type="Rhea" id="RHEA:32675"/>
        <dbReference type="ChEBI" id="CHEBI:15377"/>
        <dbReference type="ChEBI" id="CHEBI:15903"/>
        <dbReference type="ChEBI" id="CHEBI:16551"/>
        <dbReference type="ChEBI" id="CHEBI:17925"/>
        <dbReference type="EC" id="3.2.1.28"/>
    </reaction>
</comment>
<dbReference type="PROSITE" id="PS00928">
    <property type="entry name" value="TREHALASE_2"/>
    <property type="match status" value="1"/>
</dbReference>
<evidence type="ECO:0000256" key="3">
    <source>
        <dbReference type="ARBA" id="ARBA00012757"/>
    </source>
</evidence>
<proteinExistence type="inferred from homology"/>
<evidence type="ECO:0000256" key="5">
    <source>
        <dbReference type="ARBA" id="ARBA00022801"/>
    </source>
</evidence>
<dbReference type="EC" id="3.2.1.28" evidence="3 7"/>
<keyword evidence="9" id="KW-1185">Reference proteome</keyword>
<evidence type="ECO:0000256" key="7">
    <source>
        <dbReference type="RuleBase" id="RU361180"/>
    </source>
</evidence>
<dbReference type="Proteomes" id="UP001458880">
    <property type="component" value="Unassembled WGS sequence"/>
</dbReference>
<dbReference type="Pfam" id="PF01204">
    <property type="entry name" value="Trehalase"/>
    <property type="match status" value="1"/>
</dbReference>
<dbReference type="PANTHER" id="PTHR23403">
    <property type="entry name" value="TREHALASE"/>
    <property type="match status" value="1"/>
</dbReference>
<dbReference type="AlphaFoldDB" id="A0AAW1I8U0"/>
<evidence type="ECO:0000313" key="9">
    <source>
        <dbReference type="Proteomes" id="UP001458880"/>
    </source>
</evidence>
<keyword evidence="6 7" id="KW-0326">Glycosidase</keyword>
<name>A0AAW1I8U0_POPJA</name>
<dbReference type="InterPro" id="IPR001661">
    <property type="entry name" value="Glyco_hydro_37"/>
</dbReference>
<reference evidence="8 9" key="1">
    <citation type="journal article" date="2024" name="BMC Genomics">
        <title>De novo assembly and annotation of Popillia japonica's genome with initial clues to its potential as an invasive pest.</title>
        <authorList>
            <person name="Cucini C."/>
            <person name="Boschi S."/>
            <person name="Funari R."/>
            <person name="Cardaioli E."/>
            <person name="Iannotti N."/>
            <person name="Marturano G."/>
            <person name="Paoli F."/>
            <person name="Bruttini M."/>
            <person name="Carapelli A."/>
            <person name="Frati F."/>
            <person name="Nardi F."/>
        </authorList>
    </citation>
    <scope>NUCLEOTIDE SEQUENCE [LARGE SCALE GENOMIC DNA]</scope>
    <source>
        <strain evidence="8">DMR45628</strain>
    </source>
</reference>
<dbReference type="InterPro" id="IPR012341">
    <property type="entry name" value="6hp_glycosidase-like_sf"/>
</dbReference>
<dbReference type="GO" id="GO:0004555">
    <property type="term" value="F:alpha,alpha-trehalase activity"/>
    <property type="evidence" value="ECO:0007669"/>
    <property type="project" value="UniProtKB-EC"/>
</dbReference>
<evidence type="ECO:0000256" key="6">
    <source>
        <dbReference type="ARBA" id="ARBA00023295"/>
    </source>
</evidence>
<dbReference type="GO" id="GO:0005993">
    <property type="term" value="P:trehalose catabolic process"/>
    <property type="evidence" value="ECO:0007669"/>
    <property type="project" value="TreeGrafter"/>
</dbReference>
<gene>
    <name evidence="8" type="ORF">QE152_g38085</name>
</gene>
<evidence type="ECO:0000256" key="4">
    <source>
        <dbReference type="ARBA" id="ARBA00019905"/>
    </source>
</evidence>
<dbReference type="PROSITE" id="PS00927">
    <property type="entry name" value="TREHALASE_1"/>
    <property type="match status" value="1"/>
</dbReference>
<sequence length="561" mass="65957">MAATQIRKFFPVLNSAGKCLRREYSIAAGCESPIYCNGKLLTTIQSSGMFNDSKTFVDMKMKKTVFETVGNFHTLMAQYEDEPSREVLESFVRDHFEAESELEDWFPPDFNPEPRFLKKIKDPEIKNFAKRLVWLWPKLGRKLKYEVYKTPDRYSMIPLRYGIIIPGGRFREVYYWDTYWIINGLLISEMYETAKGMIDNFIYMVKIYGFVPNGGRIYYAQRSQPPLLTPMAANYIRYTNDLKWLEKNIIYLKREIKFWRRKRIITVEKYDQEYQVAYYAVEGYGPRPESYHEDVDLTTHLDTEKEKEEIFSNIKSAVQSGWDFSSRWIYDDKGDSRANLSFTQAKYIIPVDLNSFLHKAYMSMSYLYGKLGNHERRVYWSQKAQELYIAIKEILWNEEDNMWYDYNLKLKEHRRKYYASNVTPLWTGAHPPSEGRKYGKMVSDYLKRHGILDYKGGIPTSLEYSGQQWDFPNAWPPLQAIVVQGLENSGHPEAKALARELSRRWVTANLQGFKETGEMFEKYNSVEVGKYGAGGEYTTQTGFGWTNGVNLEFIATYFSTY</sequence>
<dbReference type="InterPro" id="IPR008928">
    <property type="entry name" value="6-hairpin_glycosidase_sf"/>
</dbReference>
<dbReference type="PRINTS" id="PR00744">
    <property type="entry name" value="GLHYDRLASE37"/>
</dbReference>
<dbReference type="Gene3D" id="1.50.10.10">
    <property type="match status" value="1"/>
</dbReference>
<evidence type="ECO:0000256" key="1">
    <source>
        <dbReference type="ARBA" id="ARBA00001576"/>
    </source>
</evidence>
<organism evidence="8 9">
    <name type="scientific">Popillia japonica</name>
    <name type="common">Japanese beetle</name>
    <dbReference type="NCBI Taxonomy" id="7064"/>
    <lineage>
        <taxon>Eukaryota</taxon>
        <taxon>Metazoa</taxon>
        <taxon>Ecdysozoa</taxon>
        <taxon>Arthropoda</taxon>
        <taxon>Hexapoda</taxon>
        <taxon>Insecta</taxon>
        <taxon>Pterygota</taxon>
        <taxon>Neoptera</taxon>
        <taxon>Endopterygota</taxon>
        <taxon>Coleoptera</taxon>
        <taxon>Polyphaga</taxon>
        <taxon>Scarabaeiformia</taxon>
        <taxon>Scarabaeidae</taxon>
        <taxon>Rutelinae</taxon>
        <taxon>Popillia</taxon>
    </lineage>
</organism>
<evidence type="ECO:0000313" key="8">
    <source>
        <dbReference type="EMBL" id="KAK9685375.1"/>
    </source>
</evidence>
<evidence type="ECO:0000256" key="2">
    <source>
        <dbReference type="ARBA" id="ARBA00005615"/>
    </source>
</evidence>
<accession>A0AAW1I8U0</accession>
<protein>
    <recommendedName>
        <fullName evidence="4 7">Trehalase</fullName>
        <ecNumber evidence="3 7">3.2.1.28</ecNumber>
    </recommendedName>
    <alternativeName>
        <fullName evidence="7">Alpha-trehalose glucohydrolase</fullName>
    </alternativeName>
</protein>
<dbReference type="InterPro" id="IPR018232">
    <property type="entry name" value="Glyco_hydro_37_CS"/>
</dbReference>